<dbReference type="PANTHER" id="PTHR42718:SF46">
    <property type="entry name" value="BLR6921 PROTEIN"/>
    <property type="match status" value="1"/>
</dbReference>
<feature type="transmembrane region" description="Helical" evidence="8">
    <location>
        <begin position="325"/>
        <end position="349"/>
    </location>
</feature>
<dbReference type="PANTHER" id="PTHR42718">
    <property type="entry name" value="MAJOR FACILITATOR SUPERFAMILY MULTIDRUG TRANSPORTER MFSC"/>
    <property type="match status" value="1"/>
</dbReference>
<evidence type="ECO:0000256" key="4">
    <source>
        <dbReference type="ARBA" id="ARBA00022692"/>
    </source>
</evidence>
<dbReference type="InterPro" id="IPR036259">
    <property type="entry name" value="MFS_trans_sf"/>
</dbReference>
<dbReference type="STRING" id="912594.AWC12_22075"/>
<feature type="transmembrane region" description="Helical" evidence="8">
    <location>
        <begin position="454"/>
        <end position="475"/>
    </location>
</feature>
<dbReference type="AlphaFoldDB" id="A0A178LZB4"/>
<dbReference type="PROSITE" id="PS50850">
    <property type="entry name" value="MFS"/>
    <property type="match status" value="1"/>
</dbReference>
<evidence type="ECO:0000256" key="6">
    <source>
        <dbReference type="ARBA" id="ARBA00023136"/>
    </source>
</evidence>
<dbReference type="OrthoDB" id="4080117at2"/>
<feature type="transmembrane region" description="Helical" evidence="8">
    <location>
        <begin position="138"/>
        <end position="157"/>
    </location>
</feature>
<evidence type="ECO:0000256" key="5">
    <source>
        <dbReference type="ARBA" id="ARBA00022989"/>
    </source>
</evidence>
<evidence type="ECO:0000259" key="9">
    <source>
        <dbReference type="PROSITE" id="PS50850"/>
    </source>
</evidence>
<feature type="transmembrane region" description="Helical" evidence="8">
    <location>
        <begin position="418"/>
        <end position="442"/>
    </location>
</feature>
<evidence type="ECO:0000256" key="2">
    <source>
        <dbReference type="ARBA" id="ARBA00022448"/>
    </source>
</evidence>
<comment type="subcellular location">
    <subcellularLocation>
        <location evidence="1">Cell membrane</location>
        <topology evidence="1">Multi-pass membrane protein</topology>
    </subcellularLocation>
</comment>
<feature type="transmembrane region" description="Helical" evidence="8">
    <location>
        <begin position="196"/>
        <end position="218"/>
    </location>
</feature>
<feature type="transmembrane region" description="Helical" evidence="8">
    <location>
        <begin position="389"/>
        <end position="406"/>
    </location>
</feature>
<name>A0A178LZB4_MYCIR</name>
<feature type="transmembrane region" description="Helical" evidence="8">
    <location>
        <begin position="507"/>
        <end position="529"/>
    </location>
</feature>
<dbReference type="InterPro" id="IPR011701">
    <property type="entry name" value="MFS"/>
</dbReference>
<proteinExistence type="predicted"/>
<keyword evidence="6 8" id="KW-0472">Membrane</keyword>
<keyword evidence="5 8" id="KW-1133">Transmembrane helix</keyword>
<feature type="transmembrane region" description="Helical" evidence="8">
    <location>
        <begin position="106"/>
        <end position="126"/>
    </location>
</feature>
<reference evidence="10 11" key="1">
    <citation type="submission" date="2016-04" db="EMBL/GenBank/DDBJ databases">
        <title>Draft Genome Sequences of Staphylococcus capitis Strain H36, S. capitis Strain H65, S. cohnii Strain H62, S. hominis Strain H69, Mycobacterium iranicum Strain H39, Plantibacter sp. Strain H53, Pseudomonas oryzihabitans Strain H72, and Microbacterium sp. Strain H83, isolated from residential settings.</title>
        <authorList>
            <person name="Lymperopoulou D."/>
            <person name="Adams R.I."/>
            <person name="Lindow S."/>
            <person name="Coil D.A."/>
            <person name="Jospin G."/>
            <person name="Eisen J.A."/>
        </authorList>
    </citation>
    <scope>NUCLEOTIDE SEQUENCE [LARGE SCALE GENOMIC DNA]</scope>
    <source>
        <strain evidence="10 11">H39</strain>
    </source>
</reference>
<feature type="transmembrane region" description="Helical" evidence="8">
    <location>
        <begin position="163"/>
        <end position="184"/>
    </location>
</feature>
<dbReference type="Gene3D" id="1.20.1720.10">
    <property type="entry name" value="Multidrug resistance protein D"/>
    <property type="match status" value="1"/>
</dbReference>
<comment type="caution">
    <text evidence="10">The sequence shown here is derived from an EMBL/GenBank/DDBJ whole genome shotgun (WGS) entry which is preliminary data.</text>
</comment>
<dbReference type="CDD" id="cd17321">
    <property type="entry name" value="MFS_MMR_MDR_like"/>
    <property type="match status" value="1"/>
</dbReference>
<feature type="transmembrane region" description="Helical" evidence="8">
    <location>
        <begin position="254"/>
        <end position="277"/>
    </location>
</feature>
<gene>
    <name evidence="10" type="ORF">A4X20_16540</name>
</gene>
<evidence type="ECO:0000313" key="11">
    <source>
        <dbReference type="Proteomes" id="UP000078396"/>
    </source>
</evidence>
<feature type="transmembrane region" description="Helical" evidence="8">
    <location>
        <begin position="69"/>
        <end position="94"/>
    </location>
</feature>
<dbReference type="Pfam" id="PF07690">
    <property type="entry name" value="MFS_1"/>
    <property type="match status" value="1"/>
</dbReference>
<keyword evidence="3" id="KW-1003">Cell membrane</keyword>
<dbReference type="InterPro" id="IPR020846">
    <property type="entry name" value="MFS_dom"/>
</dbReference>
<dbReference type="GO" id="GO:0022857">
    <property type="term" value="F:transmembrane transporter activity"/>
    <property type="evidence" value="ECO:0007669"/>
    <property type="project" value="InterPro"/>
</dbReference>
<feature type="transmembrane region" description="Helical" evidence="8">
    <location>
        <begin position="283"/>
        <end position="305"/>
    </location>
</feature>
<feature type="region of interest" description="Disordered" evidence="7">
    <location>
        <begin position="1"/>
        <end position="60"/>
    </location>
</feature>
<dbReference type="RefSeq" id="WP_064281000.1">
    <property type="nucleotide sequence ID" value="NZ_LWCS01000016.1"/>
</dbReference>
<keyword evidence="2" id="KW-0813">Transport</keyword>
<evidence type="ECO:0000256" key="1">
    <source>
        <dbReference type="ARBA" id="ARBA00004651"/>
    </source>
</evidence>
<protein>
    <submittedName>
        <fullName evidence="10">MFS transporter</fullName>
    </submittedName>
</protein>
<evidence type="ECO:0000256" key="8">
    <source>
        <dbReference type="SAM" id="Phobius"/>
    </source>
</evidence>
<dbReference type="SUPFAM" id="SSF103473">
    <property type="entry name" value="MFS general substrate transporter"/>
    <property type="match status" value="1"/>
</dbReference>
<feature type="domain" description="Major facilitator superfamily (MFS) profile" evidence="9">
    <location>
        <begin position="72"/>
        <end position="531"/>
    </location>
</feature>
<feature type="transmembrane region" description="Helical" evidence="8">
    <location>
        <begin position="361"/>
        <end position="382"/>
    </location>
</feature>
<dbReference type="EMBL" id="LWCS01000016">
    <property type="protein sequence ID" value="OAN39617.1"/>
    <property type="molecule type" value="Genomic_DNA"/>
</dbReference>
<dbReference type="GO" id="GO:0005886">
    <property type="term" value="C:plasma membrane"/>
    <property type="evidence" value="ECO:0007669"/>
    <property type="project" value="UniProtKB-SubCell"/>
</dbReference>
<sequence>MTALNDAERAAIHRDEEGREKQGPDRVSDRALPTRIPGMGETAGGHPGSPTGDAARPNRTPAWMPSRRFIAAVVAIGGMQLLATMDSTVAIVALPKIQDELSLSDAGRSWVITAYVLTFGGLMLLGGRLGDVIGRKRTFIVGVALFTIASVLCGLAWNEATLVIARLLQGVGAAIASPTALALIATTFPKGPARNAATAIFAAMTGIGSVMGLILGGALTEVSWRWAFLINVPIGLLMIHLARRTLRETHRERLKLDATGALLATLGCTAAVFAFSIGPEAGWVSPITIGSGIVAVGALIAFLWVERTAANPVVPFELFYDRNRVATFAAIFLAGGVMFTLTVTIGLYVQDILGYSALRAGIGFIPFVIALGIGLGLSSALVSKFPPRILVIGGGVLVLAAMIYGSTLDANIPYFPNLVLPITVGGFGIGMIVVPLTVSAIAGVGFDQIGPVSAIALMLQNLGGPVVLAIIQAVITSRTLYLGGTTGPVNDMNAAQLHALDQGYSYGLLWVAAVAVIVGGAALFIGYTAEQVAHAQEVKDAIDAGEL</sequence>
<accession>A0A178LZB4</accession>
<dbReference type="Proteomes" id="UP000078396">
    <property type="component" value="Unassembled WGS sequence"/>
</dbReference>
<evidence type="ECO:0000256" key="3">
    <source>
        <dbReference type="ARBA" id="ARBA00022475"/>
    </source>
</evidence>
<dbReference type="Gene3D" id="1.20.1250.20">
    <property type="entry name" value="MFS general substrate transporter like domains"/>
    <property type="match status" value="1"/>
</dbReference>
<evidence type="ECO:0000256" key="7">
    <source>
        <dbReference type="SAM" id="MobiDB-lite"/>
    </source>
</evidence>
<evidence type="ECO:0000313" key="10">
    <source>
        <dbReference type="EMBL" id="OAN39617.1"/>
    </source>
</evidence>
<organism evidence="10 11">
    <name type="scientific">Mycolicibacterium iranicum</name>
    <name type="common">Mycobacterium iranicum</name>
    <dbReference type="NCBI Taxonomy" id="912594"/>
    <lineage>
        <taxon>Bacteria</taxon>
        <taxon>Bacillati</taxon>
        <taxon>Actinomycetota</taxon>
        <taxon>Actinomycetes</taxon>
        <taxon>Mycobacteriales</taxon>
        <taxon>Mycobacteriaceae</taxon>
        <taxon>Mycolicibacterium</taxon>
    </lineage>
</organism>
<dbReference type="eggNOG" id="COG0477">
    <property type="taxonomic scope" value="Bacteria"/>
</dbReference>
<keyword evidence="4 8" id="KW-0812">Transmembrane</keyword>
<feature type="compositionally biased region" description="Basic and acidic residues" evidence="7">
    <location>
        <begin position="1"/>
        <end position="29"/>
    </location>
</feature>
<feature type="transmembrane region" description="Helical" evidence="8">
    <location>
        <begin position="224"/>
        <end position="242"/>
    </location>
</feature>